<reference evidence="7" key="1">
    <citation type="submission" date="2025-08" db="UniProtKB">
        <authorList>
            <consortium name="Ensembl"/>
        </authorList>
    </citation>
    <scope>IDENTIFICATION</scope>
</reference>
<feature type="region of interest" description="Disordered" evidence="6">
    <location>
        <begin position="220"/>
        <end position="302"/>
    </location>
</feature>
<evidence type="ECO:0000313" key="7">
    <source>
        <dbReference type="Ensembl" id="ENSPKIP00000020799.1"/>
    </source>
</evidence>
<evidence type="ECO:0000256" key="5">
    <source>
        <dbReference type="ARBA" id="ARBA00038063"/>
    </source>
</evidence>
<keyword evidence="2" id="KW-0820">tRNA-binding</keyword>
<dbReference type="GO" id="GO:0000049">
    <property type="term" value="F:tRNA binding"/>
    <property type="evidence" value="ECO:0007669"/>
    <property type="project" value="UniProtKB-KW"/>
</dbReference>
<dbReference type="AlphaFoldDB" id="A0A3B3RQL3"/>
<dbReference type="KEGG" id="pki:111838986"/>
<comment type="similarity">
    <text evidence="5">Belongs to the PTH family.</text>
</comment>
<dbReference type="InterPro" id="IPR018171">
    <property type="entry name" value="Pept_tRNA_hydro_CS"/>
</dbReference>
<dbReference type="SUPFAM" id="SSF53178">
    <property type="entry name" value="Peptidyl-tRNA hydrolase-like"/>
    <property type="match status" value="1"/>
</dbReference>
<dbReference type="GeneID" id="111838986"/>
<proteinExistence type="inferred from homology"/>
<evidence type="ECO:0000256" key="4">
    <source>
        <dbReference type="ARBA" id="ARBA00022884"/>
    </source>
</evidence>
<dbReference type="CTD" id="138428"/>
<dbReference type="EC" id="3.1.1.29" evidence="1"/>
<dbReference type="GO" id="GO:0004045">
    <property type="term" value="F:peptidyl-tRNA hydrolase activity"/>
    <property type="evidence" value="ECO:0007669"/>
    <property type="project" value="UniProtKB-EC"/>
</dbReference>
<dbReference type="Ensembl" id="ENSPKIT00000001421.1">
    <property type="protein sequence ID" value="ENSPKIP00000020799.1"/>
    <property type="gene ID" value="ENSPKIG00000005449.1"/>
</dbReference>
<dbReference type="RefSeq" id="XP_023658272.1">
    <property type="nucleotide sequence ID" value="XM_023802504.2"/>
</dbReference>
<keyword evidence="4" id="KW-0694">RNA-binding</keyword>
<feature type="compositionally biased region" description="Basic and acidic residues" evidence="6">
    <location>
        <begin position="248"/>
        <end position="276"/>
    </location>
</feature>
<name>A0A3B3RQL3_9TELE</name>
<evidence type="ECO:0000256" key="3">
    <source>
        <dbReference type="ARBA" id="ARBA00022801"/>
    </source>
</evidence>
<reference evidence="7" key="2">
    <citation type="submission" date="2025-09" db="UniProtKB">
        <authorList>
            <consortium name="Ensembl"/>
        </authorList>
    </citation>
    <scope>IDENTIFICATION</scope>
</reference>
<dbReference type="InterPro" id="IPR001328">
    <property type="entry name" value="Pept_tRNA_hydro"/>
</dbReference>
<dbReference type="STRING" id="1676925.ENSPKIP00000020799"/>
<sequence>MSGFGKPFSMANWFRTFTQYLLLNEPFTQKMSSDAMLKSTSRRRMVVGLGNPGMSGTRHSVGMAVLAAMSDRLGVSGSWRNDKHVSGEVVVSAIGDTQLVLLRPSLLMNINGVSVAKAASKYRIQPEDIFLVHDNLDKPMGKFSIKRGGSARGHNGVRSCVECLQTDVMPRLLIGIGRPVEKALVIRHVLGRFSKEEQKVLCTVLSQSVDLLLSQFVAGDQKKSTSPSESKRASLKKDIDLQHSQLPPEDRKCSEPRTDLDHQSEDSKNMAHRTDVDLQCSQSPPDIKCQADSKDPGVQCSS</sequence>
<accession>A0A3B3RQL3</accession>
<organism evidence="7 8">
    <name type="scientific">Paramormyrops kingsleyae</name>
    <dbReference type="NCBI Taxonomy" id="1676925"/>
    <lineage>
        <taxon>Eukaryota</taxon>
        <taxon>Metazoa</taxon>
        <taxon>Chordata</taxon>
        <taxon>Craniata</taxon>
        <taxon>Vertebrata</taxon>
        <taxon>Euteleostomi</taxon>
        <taxon>Actinopterygii</taxon>
        <taxon>Neopterygii</taxon>
        <taxon>Teleostei</taxon>
        <taxon>Osteoglossocephala</taxon>
        <taxon>Osteoglossomorpha</taxon>
        <taxon>Osteoglossiformes</taxon>
        <taxon>Mormyridae</taxon>
        <taxon>Paramormyrops</taxon>
    </lineage>
</organism>
<evidence type="ECO:0000313" key="8">
    <source>
        <dbReference type="Proteomes" id="UP000261540"/>
    </source>
</evidence>
<feature type="compositionally biased region" description="Basic and acidic residues" evidence="6">
    <location>
        <begin position="229"/>
        <end position="241"/>
    </location>
</feature>
<dbReference type="PROSITE" id="PS01196">
    <property type="entry name" value="PEPT_TRNA_HYDROL_2"/>
    <property type="match status" value="1"/>
</dbReference>
<dbReference type="NCBIfam" id="TIGR00447">
    <property type="entry name" value="pth"/>
    <property type="match status" value="1"/>
</dbReference>
<dbReference type="PANTHER" id="PTHR17224">
    <property type="entry name" value="PEPTIDYL-TRNA HYDROLASE"/>
    <property type="match status" value="1"/>
</dbReference>
<dbReference type="InterPro" id="IPR036416">
    <property type="entry name" value="Pept_tRNA_hydro_sf"/>
</dbReference>
<keyword evidence="8" id="KW-1185">Reference proteome</keyword>
<dbReference type="Pfam" id="PF01195">
    <property type="entry name" value="Pept_tRNA_hydro"/>
    <property type="match status" value="1"/>
</dbReference>
<evidence type="ECO:0000256" key="6">
    <source>
        <dbReference type="SAM" id="MobiDB-lite"/>
    </source>
</evidence>
<dbReference type="Gene3D" id="3.40.50.1470">
    <property type="entry name" value="Peptidyl-tRNA hydrolase"/>
    <property type="match status" value="1"/>
</dbReference>
<protein>
    <recommendedName>
        <fullName evidence="1">peptidyl-tRNA hydrolase</fullName>
        <ecNumber evidence="1">3.1.1.29</ecNumber>
    </recommendedName>
</protein>
<dbReference type="GeneTree" id="ENSGT00390000004247"/>
<evidence type="ECO:0000256" key="2">
    <source>
        <dbReference type="ARBA" id="ARBA00022555"/>
    </source>
</evidence>
<dbReference type="PANTHER" id="PTHR17224:SF1">
    <property type="entry name" value="PEPTIDYL-TRNA HYDROLASE"/>
    <property type="match status" value="1"/>
</dbReference>
<evidence type="ECO:0000256" key="1">
    <source>
        <dbReference type="ARBA" id="ARBA00013260"/>
    </source>
</evidence>
<dbReference type="Proteomes" id="UP000261540">
    <property type="component" value="Unplaced"/>
</dbReference>
<keyword evidence="3" id="KW-0378">Hydrolase</keyword>
<dbReference type="CDD" id="cd00462">
    <property type="entry name" value="PTH"/>
    <property type="match status" value="1"/>
</dbReference>
<dbReference type="OrthoDB" id="1711136at2759"/>